<proteinExistence type="predicted"/>
<protein>
    <submittedName>
        <fullName evidence="2">Uncharacterized protein</fullName>
    </submittedName>
</protein>
<name>A0A4Y2F3S1_ARAVE</name>
<dbReference type="AlphaFoldDB" id="A0A4Y2F3S1"/>
<accession>A0A4Y2F3S1</accession>
<organism evidence="2 3">
    <name type="scientific">Araneus ventricosus</name>
    <name type="common">Orbweaver spider</name>
    <name type="synonym">Epeira ventricosa</name>
    <dbReference type="NCBI Taxonomy" id="182803"/>
    <lineage>
        <taxon>Eukaryota</taxon>
        <taxon>Metazoa</taxon>
        <taxon>Ecdysozoa</taxon>
        <taxon>Arthropoda</taxon>
        <taxon>Chelicerata</taxon>
        <taxon>Arachnida</taxon>
        <taxon>Araneae</taxon>
        <taxon>Araneomorphae</taxon>
        <taxon>Entelegynae</taxon>
        <taxon>Araneoidea</taxon>
        <taxon>Araneidae</taxon>
        <taxon>Araneus</taxon>
    </lineage>
</organism>
<gene>
    <name evidence="2" type="ORF">AVEN_189940_1</name>
</gene>
<evidence type="ECO:0000313" key="2">
    <source>
        <dbReference type="EMBL" id="GBM35188.1"/>
    </source>
</evidence>
<dbReference type="Proteomes" id="UP000499080">
    <property type="component" value="Unassembled WGS sequence"/>
</dbReference>
<sequence length="168" mass="19592">MRYRYDVVQHSEYRGASIATLLVQDALQYSCDIFMMCSIQNTVAPPIATLLVQDALQYSCDIFTMLCSIQNTLAPLIATPFCAQSLQYSRYLYDVRHSEYRGASYRHPIGTRCSTIFMRYLHDVVQHSEYRGASYRHPIEYKILTIFIDIFMMLCSIQNTWHLLSLPY</sequence>
<comment type="caution">
    <text evidence="2">The sequence shown here is derived from an EMBL/GenBank/DDBJ whole genome shotgun (WGS) entry which is preliminary data.</text>
</comment>
<keyword evidence="1" id="KW-0472">Membrane</keyword>
<reference evidence="2 3" key="1">
    <citation type="journal article" date="2019" name="Sci. Rep.">
        <title>Orb-weaving spider Araneus ventricosus genome elucidates the spidroin gene catalogue.</title>
        <authorList>
            <person name="Kono N."/>
            <person name="Nakamura H."/>
            <person name="Ohtoshi R."/>
            <person name="Moran D.A.P."/>
            <person name="Shinohara A."/>
            <person name="Yoshida Y."/>
            <person name="Fujiwara M."/>
            <person name="Mori M."/>
            <person name="Tomita M."/>
            <person name="Arakawa K."/>
        </authorList>
    </citation>
    <scope>NUCLEOTIDE SEQUENCE [LARGE SCALE GENOMIC DNA]</scope>
</reference>
<evidence type="ECO:0000313" key="3">
    <source>
        <dbReference type="Proteomes" id="UP000499080"/>
    </source>
</evidence>
<dbReference type="EMBL" id="BGPR01000778">
    <property type="protein sequence ID" value="GBM35188.1"/>
    <property type="molecule type" value="Genomic_DNA"/>
</dbReference>
<keyword evidence="3" id="KW-1185">Reference proteome</keyword>
<feature type="transmembrane region" description="Helical" evidence="1">
    <location>
        <begin position="141"/>
        <end position="161"/>
    </location>
</feature>
<keyword evidence="1" id="KW-1133">Transmembrane helix</keyword>
<keyword evidence="1" id="KW-0812">Transmembrane</keyword>
<evidence type="ECO:0000256" key="1">
    <source>
        <dbReference type="SAM" id="Phobius"/>
    </source>
</evidence>